<dbReference type="InterPro" id="IPR036291">
    <property type="entry name" value="NAD(P)-bd_dom_sf"/>
</dbReference>
<evidence type="ECO:0000313" key="14">
    <source>
        <dbReference type="EMBL" id="PIT68426.1"/>
    </source>
</evidence>
<keyword evidence="11" id="KW-0521">NADP</keyword>
<dbReference type="SUPFAM" id="SSF53659">
    <property type="entry name" value="Isocitrate/Isopropylmalate dehydrogenase-like"/>
    <property type="match status" value="1"/>
</dbReference>
<evidence type="ECO:0000313" key="15">
    <source>
        <dbReference type="Proteomes" id="UP000229839"/>
    </source>
</evidence>
<dbReference type="InterPro" id="IPR045213">
    <property type="entry name" value="Malic_NAD-bd_bact_type"/>
</dbReference>
<dbReference type="GO" id="GO:0006108">
    <property type="term" value="P:malate metabolic process"/>
    <property type="evidence" value="ECO:0007669"/>
    <property type="project" value="InterPro"/>
</dbReference>
<comment type="similarity">
    <text evidence="3">In the N-terminal section; belongs to the malic enzymes family.</text>
</comment>
<evidence type="ECO:0000256" key="9">
    <source>
        <dbReference type="PIRSR" id="PIRSR036684-1"/>
    </source>
</evidence>
<dbReference type="Proteomes" id="UP000229839">
    <property type="component" value="Unassembled WGS sequence"/>
</dbReference>
<feature type="domain" description="Malic enzyme N-terminal" evidence="13">
    <location>
        <begin position="29"/>
        <end position="162"/>
    </location>
</feature>
<dbReference type="CDD" id="cd05311">
    <property type="entry name" value="NAD_bind_2_malic_enz"/>
    <property type="match status" value="1"/>
</dbReference>
<dbReference type="SMART" id="SM00919">
    <property type="entry name" value="Malic_M"/>
    <property type="match status" value="1"/>
</dbReference>
<comment type="cofactor">
    <cofactor evidence="2">
        <name>Mg(2+)</name>
        <dbReference type="ChEBI" id="CHEBI:18420"/>
    </cofactor>
</comment>
<feature type="binding site" evidence="11">
    <location>
        <begin position="87"/>
        <end position="94"/>
    </location>
    <ligand>
        <name>NADP(+)</name>
        <dbReference type="ChEBI" id="CHEBI:58349"/>
    </ligand>
</feature>
<sequence>MSREQNNNFSSPIAELDSAALFYHQHPKPGKLEVQATKPLDNQRDLALAYSPGVAAPCLAIHEDPNLAAQYTSRSNLVAVISNGTAVLGLGNIGPLASKPVMEGKAVLFKKFANIDVFDIEIHASDIEQMVQTVSSLEPTFGGINLEDIKAPECFEIEEKLRTKMNIPVFHDDQHGTAIIVSAAVLNALNLSGKKIEKAKIVTSGAGAAALACLNLLVRLGAKVENIWLSDLEGVVYDGRKTLMDRWKINYAQKTDARTLSDIIEDADIFLGLSAGGVLKPEYLKKMAENPLILALANPVPEIMPEKAHSIRPDAMICTGRSDYPNQVNNVLCFPYIFRGALDVGATAINEEMKMAAVHAIAALAREETSDVVARAYSKEPPNFGPDYLIPSPFDPRLILRIAPAVAKAAMATGVALRPIENMEAYHDILNRFVFLSGLTMKPVFAAAKTAKRKRVIYANGEDERVLRAAQVVIEEQTATPLLIGRPQVIEARLKRFGLKIRPNIDFELTNPEDDPRFRDYVNLFFHYTGRRGVTPEMAKTIVRTSTTAIAALAVMREEADAMICGLEGRFERQLELIEQIIGLDPHVHRFSAMSLLISQQRTLFLTDTYVNENPSAEEIAEMTVLAAQEVEAFGITPKAALLSHSNFGSKNTESARKMRRATEILAKEHPHLEADGEMHGDAALSKAFRDRVFPDSRLKSEANLLVFPTLDSANITLNTVKSLTNALHVGPILIGAARPAHILTPSVTSRGIVNITALAVLAANRKNSLVK</sequence>
<evidence type="ECO:0000256" key="3">
    <source>
        <dbReference type="ARBA" id="ARBA00007686"/>
    </source>
</evidence>
<dbReference type="GO" id="GO:0046872">
    <property type="term" value="F:metal ion binding"/>
    <property type="evidence" value="ECO:0007669"/>
    <property type="project" value="UniProtKB-KW"/>
</dbReference>
<keyword evidence="8" id="KW-0511">Multifunctional enzyme</keyword>
<feature type="binding site" evidence="10">
    <location>
        <position position="147"/>
    </location>
    <ligand>
        <name>a divalent metal cation</name>
        <dbReference type="ChEBI" id="CHEBI:60240"/>
    </ligand>
</feature>
<dbReference type="PANTHER" id="PTHR43237:SF4">
    <property type="entry name" value="NADP-DEPENDENT MALIC ENZYME"/>
    <property type="match status" value="1"/>
</dbReference>
<dbReference type="InterPro" id="IPR042112">
    <property type="entry name" value="P_AcTrfase_dom2"/>
</dbReference>
<dbReference type="SMART" id="SM01274">
    <property type="entry name" value="malic"/>
    <property type="match status" value="1"/>
</dbReference>
<dbReference type="GO" id="GO:0051287">
    <property type="term" value="F:NAD binding"/>
    <property type="evidence" value="ECO:0007669"/>
    <property type="project" value="InterPro"/>
</dbReference>
<evidence type="ECO:0000259" key="12">
    <source>
        <dbReference type="SMART" id="SM00919"/>
    </source>
</evidence>
<dbReference type="Gene3D" id="3.40.50.10750">
    <property type="entry name" value="Isocitrate/Isopropylmalate dehydrogenase-like"/>
    <property type="match status" value="1"/>
</dbReference>
<feature type="binding site" evidence="11">
    <location>
        <position position="173"/>
    </location>
    <ligand>
        <name>a divalent metal cation</name>
        <dbReference type="ChEBI" id="CHEBI:60240"/>
    </ligand>
</feature>
<evidence type="ECO:0000256" key="1">
    <source>
        <dbReference type="ARBA" id="ARBA00001936"/>
    </source>
</evidence>
<comment type="subunit">
    <text evidence="5">Homooctamer.</text>
</comment>
<dbReference type="InterPro" id="IPR002505">
    <property type="entry name" value="PTA_PTB"/>
</dbReference>
<dbReference type="Gene3D" id="3.40.50.10950">
    <property type="match status" value="1"/>
</dbReference>
<proteinExistence type="inferred from homology"/>
<dbReference type="EMBL" id="NJGE01000017">
    <property type="protein sequence ID" value="PIT68426.1"/>
    <property type="molecule type" value="Genomic_DNA"/>
</dbReference>
<dbReference type="InterPro" id="IPR012301">
    <property type="entry name" value="Malic_N_dom"/>
</dbReference>
<feature type="binding site" evidence="10">
    <location>
        <position position="148"/>
    </location>
    <ligand>
        <name>a divalent metal cation</name>
        <dbReference type="ChEBI" id="CHEBI:60240"/>
    </ligand>
</feature>
<dbReference type="Gene3D" id="3.40.50.10380">
    <property type="entry name" value="Malic enzyme, N-terminal domain"/>
    <property type="match status" value="1"/>
</dbReference>
<evidence type="ECO:0000256" key="11">
    <source>
        <dbReference type="PIRSR" id="PIRSR036684-3"/>
    </source>
</evidence>
<dbReference type="Pfam" id="PF01515">
    <property type="entry name" value="PTA_PTB"/>
    <property type="match status" value="1"/>
</dbReference>
<evidence type="ECO:0000256" key="2">
    <source>
        <dbReference type="ARBA" id="ARBA00001946"/>
    </source>
</evidence>
<dbReference type="STRING" id="85701.BM1374166_01258"/>
<name>A0A2M6UQH4_9HYPH</name>
<feature type="active site" description="Proton acceptor" evidence="9">
    <location>
        <position position="105"/>
    </location>
</feature>
<dbReference type="SUPFAM" id="SSF51735">
    <property type="entry name" value="NAD(P)-binding Rossmann-fold domains"/>
    <property type="match status" value="1"/>
</dbReference>
<comment type="cofactor">
    <cofactor evidence="1">
        <name>Mn(2+)</name>
        <dbReference type="ChEBI" id="CHEBI:29035"/>
    </cofactor>
</comment>
<protein>
    <submittedName>
        <fullName evidence="14">NADP-dependent malic enzyme</fullName>
        <ecNumber evidence="14">1.1.1.40</ecNumber>
    </submittedName>
</protein>
<dbReference type="InterPro" id="IPR042113">
    <property type="entry name" value="P_AcTrfase_dom1"/>
</dbReference>
<dbReference type="FunFam" id="3.40.50.10380:FF:000003">
    <property type="entry name" value="NADP-dependent malic enzyme"/>
    <property type="match status" value="1"/>
</dbReference>
<evidence type="ECO:0000256" key="8">
    <source>
        <dbReference type="ARBA" id="ARBA00023268"/>
    </source>
</evidence>
<dbReference type="EC" id="1.1.1.40" evidence="14"/>
<dbReference type="SUPFAM" id="SSF53223">
    <property type="entry name" value="Aminoacid dehydrogenase-like, N-terminal domain"/>
    <property type="match status" value="1"/>
</dbReference>
<evidence type="ECO:0000256" key="7">
    <source>
        <dbReference type="ARBA" id="ARBA00023002"/>
    </source>
</evidence>
<comment type="similarity">
    <text evidence="4">In the C-terminal section; belongs to the phosphate acetyltransferase and butyryltransferase family.</text>
</comment>
<dbReference type="OrthoDB" id="9805787at2"/>
<accession>A0A2M6UQH4</accession>
<dbReference type="GO" id="GO:0016746">
    <property type="term" value="F:acyltransferase activity"/>
    <property type="evidence" value="ECO:0007669"/>
    <property type="project" value="InterPro"/>
</dbReference>
<keyword evidence="7 14" id="KW-0560">Oxidoreductase</keyword>
<feature type="domain" description="Malic enzyme NAD-binding" evidence="12">
    <location>
        <begin position="174"/>
        <end position="411"/>
    </location>
</feature>
<dbReference type="InterPro" id="IPR012188">
    <property type="entry name" value="ME_PTA"/>
</dbReference>
<dbReference type="PANTHER" id="PTHR43237">
    <property type="entry name" value="NADP-DEPENDENT MALIC ENZYME"/>
    <property type="match status" value="1"/>
</dbReference>
<dbReference type="InterPro" id="IPR046346">
    <property type="entry name" value="Aminoacid_DH-like_N_sf"/>
</dbReference>
<comment type="caution">
    <text evidence="14">The sequence shown here is derived from an EMBL/GenBank/DDBJ whole genome shotgun (WGS) entry which is preliminary data.</text>
</comment>
<dbReference type="GO" id="GO:0004473">
    <property type="term" value="F:malate dehydrogenase (decarboxylating) (NADP+) activity"/>
    <property type="evidence" value="ECO:0007669"/>
    <property type="project" value="UniProtKB-EC"/>
</dbReference>
<evidence type="ECO:0000256" key="10">
    <source>
        <dbReference type="PIRSR" id="PIRSR036684-2"/>
    </source>
</evidence>
<reference evidence="14 15" key="1">
    <citation type="submission" date="2017-06" db="EMBL/GenBank/DDBJ databases">
        <title>Draft genome of Bartonella tribocorum strain L103, isolated from a rodent in Laos.</title>
        <authorList>
            <person name="Hadjadj L."/>
            <person name="Jiyipong T."/>
            <person name="Morand S."/>
            <person name="Diene S.M."/>
            <person name="Rolain J.-M."/>
        </authorList>
    </citation>
    <scope>NUCLEOTIDE SEQUENCE [LARGE SCALE GENOMIC DNA]</scope>
    <source>
        <strain evidence="14 15">L103</strain>
    </source>
</reference>
<dbReference type="InterPro" id="IPR037062">
    <property type="entry name" value="Malic_N_dom_sf"/>
</dbReference>
<organism evidence="14 15">
    <name type="scientific">Bartonella tribocorum</name>
    <dbReference type="NCBI Taxonomy" id="85701"/>
    <lineage>
        <taxon>Bacteria</taxon>
        <taxon>Pseudomonadati</taxon>
        <taxon>Pseudomonadota</taxon>
        <taxon>Alphaproteobacteria</taxon>
        <taxon>Hyphomicrobiales</taxon>
        <taxon>Bartonellaceae</taxon>
        <taxon>Bartonella</taxon>
    </lineage>
</organism>
<evidence type="ECO:0000256" key="6">
    <source>
        <dbReference type="ARBA" id="ARBA00022723"/>
    </source>
</evidence>
<feature type="binding site" evidence="11">
    <location>
        <position position="298"/>
    </location>
    <ligand>
        <name>a divalent metal cation</name>
        <dbReference type="ChEBI" id="CHEBI:60240"/>
    </ligand>
</feature>
<dbReference type="PIRSF" id="PIRSF036684">
    <property type="entry name" value="ME_PTA"/>
    <property type="match status" value="1"/>
</dbReference>
<gene>
    <name evidence="14" type="ORF">CER18_07140</name>
</gene>
<dbReference type="Pfam" id="PF03949">
    <property type="entry name" value="Malic_M"/>
    <property type="match status" value="1"/>
</dbReference>
<dbReference type="FunFam" id="3.40.50.720:FF:000095">
    <property type="entry name" value="NADP-dependent malic enzyme"/>
    <property type="match status" value="1"/>
</dbReference>
<keyword evidence="6 10" id="KW-0479">Metal-binding</keyword>
<dbReference type="InterPro" id="IPR051674">
    <property type="entry name" value="Malate_Decarboxylase"/>
</dbReference>
<dbReference type="Gene3D" id="3.40.50.720">
    <property type="entry name" value="NAD(P)-binding Rossmann-like Domain"/>
    <property type="match status" value="1"/>
</dbReference>
<evidence type="ECO:0000256" key="4">
    <source>
        <dbReference type="ARBA" id="ARBA00008756"/>
    </source>
</evidence>
<dbReference type="Pfam" id="PF00390">
    <property type="entry name" value="malic"/>
    <property type="match status" value="1"/>
</dbReference>
<dbReference type="InterPro" id="IPR012302">
    <property type="entry name" value="Malic_NAD-bd"/>
</dbReference>
<dbReference type="AlphaFoldDB" id="A0A2M6UQH4"/>
<evidence type="ECO:0000259" key="13">
    <source>
        <dbReference type="SMART" id="SM01274"/>
    </source>
</evidence>
<evidence type="ECO:0000256" key="5">
    <source>
        <dbReference type="ARBA" id="ARBA00011823"/>
    </source>
</evidence>
<dbReference type="RefSeq" id="WP_100129364.1">
    <property type="nucleotide sequence ID" value="NZ_CADDYI010000014.1"/>
</dbReference>